<dbReference type="InterPro" id="IPR050327">
    <property type="entry name" value="Proton-linked_MCT"/>
</dbReference>
<dbReference type="Pfam" id="PF07690">
    <property type="entry name" value="MFS_1"/>
    <property type="match status" value="1"/>
</dbReference>
<dbReference type="GO" id="GO:0022857">
    <property type="term" value="F:transmembrane transporter activity"/>
    <property type="evidence" value="ECO:0007669"/>
    <property type="project" value="InterPro"/>
</dbReference>
<feature type="transmembrane region" description="Helical" evidence="4">
    <location>
        <begin position="110"/>
        <end position="133"/>
    </location>
</feature>
<protein>
    <submittedName>
        <fullName evidence="6">Major facilitator superfamily transporter</fullName>
    </submittedName>
</protein>
<dbReference type="PROSITE" id="PS50850">
    <property type="entry name" value="MFS"/>
    <property type="match status" value="1"/>
</dbReference>
<name>A0A8K0WB67_9HYPO</name>
<accession>A0A8K0WB67</accession>
<dbReference type="InterPro" id="IPR011701">
    <property type="entry name" value="MFS"/>
</dbReference>
<evidence type="ECO:0000256" key="2">
    <source>
        <dbReference type="ARBA" id="ARBA00006727"/>
    </source>
</evidence>
<dbReference type="PANTHER" id="PTHR11360">
    <property type="entry name" value="MONOCARBOXYLATE TRANSPORTER"/>
    <property type="match status" value="1"/>
</dbReference>
<evidence type="ECO:0000313" key="7">
    <source>
        <dbReference type="Proteomes" id="UP000813427"/>
    </source>
</evidence>
<evidence type="ECO:0000256" key="3">
    <source>
        <dbReference type="ARBA" id="ARBA00023180"/>
    </source>
</evidence>
<feature type="transmembrane region" description="Helical" evidence="4">
    <location>
        <begin position="217"/>
        <end position="241"/>
    </location>
</feature>
<dbReference type="EMBL" id="JAGPXF010000004">
    <property type="protein sequence ID" value="KAH7245062.1"/>
    <property type="molecule type" value="Genomic_DNA"/>
</dbReference>
<feature type="transmembrane region" description="Helical" evidence="4">
    <location>
        <begin position="174"/>
        <end position="196"/>
    </location>
</feature>
<feature type="transmembrane region" description="Helical" evidence="4">
    <location>
        <begin position="142"/>
        <end position="162"/>
    </location>
</feature>
<keyword evidence="3" id="KW-0325">Glycoprotein</keyword>
<dbReference type="OrthoDB" id="6509908at2759"/>
<keyword evidence="4" id="KW-1133">Transmembrane helix</keyword>
<dbReference type="GO" id="GO:0016020">
    <property type="term" value="C:membrane"/>
    <property type="evidence" value="ECO:0007669"/>
    <property type="project" value="UniProtKB-SubCell"/>
</dbReference>
<feature type="transmembrane region" description="Helical" evidence="4">
    <location>
        <begin position="55"/>
        <end position="73"/>
    </location>
</feature>
<feature type="transmembrane region" description="Helical" evidence="4">
    <location>
        <begin position="378"/>
        <end position="400"/>
    </location>
</feature>
<dbReference type="InterPro" id="IPR036259">
    <property type="entry name" value="MFS_trans_sf"/>
</dbReference>
<dbReference type="InterPro" id="IPR020846">
    <property type="entry name" value="MFS_dom"/>
</dbReference>
<dbReference type="PANTHER" id="PTHR11360:SF234">
    <property type="entry name" value="MFS-TYPE TRANSPORTER DBAD-RELATED"/>
    <property type="match status" value="1"/>
</dbReference>
<comment type="similarity">
    <text evidence="2">Belongs to the major facilitator superfamily. Monocarboxylate porter (TC 2.A.1.13) family.</text>
</comment>
<feature type="transmembrane region" description="Helical" evidence="4">
    <location>
        <begin position="85"/>
        <end position="104"/>
    </location>
</feature>
<sequence>MQAAPEPIPDGGTKAWIQVSCSWIILADSWGLVNSFGMYQTYYENGLLSDTTSSAISWIGSLQGALLLILAPVSGTLYDAGYFRALLLSGLSFIIFGQFVTSFATAYWQILLPQGICIGLGCGLVYVPSTAILSQYFQRRRALVIGIASTGSPIVGIVFPVIFGKLQPVIGFSWATRLIALILLAISIIPAVAMHPRIKQKAKVRSFIDMSAVQDPVFALVIVGSFFVFLTLYVAFFYIQLFAIQHDITSIDFSSYLLMLLNSGSIPGRVAPNYLADRLGALRIQLSVTTISAAIMFIWLGVHNLGGLIVFALAYGLFSGGVVSVTPCLIVALSPQPDKIGTRMGMIFFVMGLAVLIGTPIAGALLGSGDGTNWRNTITYGGCSLMIGALGYTGATFISWKQRGHC</sequence>
<gene>
    <name evidence="6" type="ORF">BKA59DRAFT_526522</name>
</gene>
<dbReference type="SUPFAM" id="SSF103473">
    <property type="entry name" value="MFS general substrate transporter"/>
    <property type="match status" value="1"/>
</dbReference>
<comment type="subcellular location">
    <subcellularLocation>
        <location evidence="1">Membrane</location>
        <topology evidence="1">Multi-pass membrane protein</topology>
    </subcellularLocation>
</comment>
<evidence type="ECO:0000313" key="6">
    <source>
        <dbReference type="EMBL" id="KAH7245062.1"/>
    </source>
</evidence>
<dbReference type="Proteomes" id="UP000813427">
    <property type="component" value="Unassembled WGS sequence"/>
</dbReference>
<dbReference type="AlphaFoldDB" id="A0A8K0WB67"/>
<keyword evidence="7" id="KW-1185">Reference proteome</keyword>
<feature type="transmembrane region" description="Helical" evidence="4">
    <location>
        <begin position="345"/>
        <end position="366"/>
    </location>
</feature>
<feature type="transmembrane region" description="Helical" evidence="4">
    <location>
        <begin position="253"/>
        <end position="272"/>
    </location>
</feature>
<keyword evidence="4" id="KW-0472">Membrane</keyword>
<keyword evidence="4" id="KW-0812">Transmembrane</keyword>
<feature type="transmembrane region" description="Helical" evidence="4">
    <location>
        <begin position="308"/>
        <end position="333"/>
    </location>
</feature>
<feature type="transmembrane region" description="Helical" evidence="4">
    <location>
        <begin position="284"/>
        <end position="302"/>
    </location>
</feature>
<organism evidence="6 7">
    <name type="scientific">Fusarium tricinctum</name>
    <dbReference type="NCBI Taxonomy" id="61284"/>
    <lineage>
        <taxon>Eukaryota</taxon>
        <taxon>Fungi</taxon>
        <taxon>Dikarya</taxon>
        <taxon>Ascomycota</taxon>
        <taxon>Pezizomycotina</taxon>
        <taxon>Sordariomycetes</taxon>
        <taxon>Hypocreomycetidae</taxon>
        <taxon>Hypocreales</taxon>
        <taxon>Nectriaceae</taxon>
        <taxon>Fusarium</taxon>
        <taxon>Fusarium tricinctum species complex</taxon>
    </lineage>
</organism>
<proteinExistence type="inferred from homology"/>
<reference evidence="6" key="1">
    <citation type="journal article" date="2021" name="Nat. Commun.">
        <title>Genetic determinants of endophytism in the Arabidopsis root mycobiome.</title>
        <authorList>
            <person name="Mesny F."/>
            <person name="Miyauchi S."/>
            <person name="Thiergart T."/>
            <person name="Pickel B."/>
            <person name="Atanasova L."/>
            <person name="Karlsson M."/>
            <person name="Huettel B."/>
            <person name="Barry K.W."/>
            <person name="Haridas S."/>
            <person name="Chen C."/>
            <person name="Bauer D."/>
            <person name="Andreopoulos W."/>
            <person name="Pangilinan J."/>
            <person name="LaButti K."/>
            <person name="Riley R."/>
            <person name="Lipzen A."/>
            <person name="Clum A."/>
            <person name="Drula E."/>
            <person name="Henrissat B."/>
            <person name="Kohler A."/>
            <person name="Grigoriev I.V."/>
            <person name="Martin F.M."/>
            <person name="Hacquard S."/>
        </authorList>
    </citation>
    <scope>NUCLEOTIDE SEQUENCE</scope>
    <source>
        <strain evidence="6">MPI-SDFR-AT-0068</strain>
    </source>
</reference>
<evidence type="ECO:0000256" key="4">
    <source>
        <dbReference type="SAM" id="Phobius"/>
    </source>
</evidence>
<dbReference type="Gene3D" id="1.20.1250.20">
    <property type="entry name" value="MFS general substrate transporter like domains"/>
    <property type="match status" value="1"/>
</dbReference>
<feature type="domain" description="Major facilitator superfamily (MFS) profile" evidence="5">
    <location>
        <begin position="1"/>
        <end position="406"/>
    </location>
</feature>
<evidence type="ECO:0000256" key="1">
    <source>
        <dbReference type="ARBA" id="ARBA00004141"/>
    </source>
</evidence>
<comment type="caution">
    <text evidence="6">The sequence shown here is derived from an EMBL/GenBank/DDBJ whole genome shotgun (WGS) entry which is preliminary data.</text>
</comment>
<evidence type="ECO:0000259" key="5">
    <source>
        <dbReference type="PROSITE" id="PS50850"/>
    </source>
</evidence>